<name>A0A1H9JIE8_9SPIR</name>
<evidence type="ECO:0000256" key="1">
    <source>
        <dbReference type="PIRSR" id="PIRSR613078-1"/>
    </source>
</evidence>
<protein>
    <submittedName>
        <fullName evidence="3">Probable phosphoglycerate mutase</fullName>
    </submittedName>
</protein>
<dbReference type="CDD" id="cd07067">
    <property type="entry name" value="HP_PGM_like"/>
    <property type="match status" value="1"/>
</dbReference>
<dbReference type="Proteomes" id="UP000182360">
    <property type="component" value="Unassembled WGS sequence"/>
</dbReference>
<dbReference type="InterPro" id="IPR029033">
    <property type="entry name" value="His_PPase_superfam"/>
</dbReference>
<dbReference type="AlphaFoldDB" id="A0A1H9JIE8"/>
<organism evidence="3 4">
    <name type="scientific">Treponema bryantii</name>
    <dbReference type="NCBI Taxonomy" id="163"/>
    <lineage>
        <taxon>Bacteria</taxon>
        <taxon>Pseudomonadati</taxon>
        <taxon>Spirochaetota</taxon>
        <taxon>Spirochaetia</taxon>
        <taxon>Spirochaetales</taxon>
        <taxon>Treponemataceae</taxon>
        <taxon>Treponema</taxon>
    </lineage>
</organism>
<dbReference type="InterPro" id="IPR013078">
    <property type="entry name" value="His_Pase_superF_clade-1"/>
</dbReference>
<evidence type="ECO:0000256" key="2">
    <source>
        <dbReference type="PIRSR" id="PIRSR613078-2"/>
    </source>
</evidence>
<feature type="binding site" evidence="2">
    <location>
        <position position="61"/>
    </location>
    <ligand>
        <name>substrate</name>
    </ligand>
</feature>
<dbReference type="PROSITE" id="PS00175">
    <property type="entry name" value="PG_MUTASE"/>
    <property type="match status" value="1"/>
</dbReference>
<accession>A0A1H9JIE8</accession>
<dbReference type="InterPro" id="IPR001345">
    <property type="entry name" value="PG/BPGM_mutase_AS"/>
</dbReference>
<evidence type="ECO:0000313" key="3">
    <source>
        <dbReference type="EMBL" id="SEQ86567.1"/>
    </source>
</evidence>
<dbReference type="SMART" id="SM00855">
    <property type="entry name" value="PGAM"/>
    <property type="match status" value="1"/>
</dbReference>
<dbReference type="Pfam" id="PF00300">
    <property type="entry name" value="His_Phos_1"/>
    <property type="match status" value="1"/>
</dbReference>
<dbReference type="PANTHER" id="PTHR48100">
    <property type="entry name" value="BROAD-SPECIFICITY PHOSPHATASE YOR283W-RELATED"/>
    <property type="match status" value="1"/>
</dbReference>
<dbReference type="PIRSF" id="PIRSF000709">
    <property type="entry name" value="6PFK_2-Ptase"/>
    <property type="match status" value="1"/>
</dbReference>
<keyword evidence="4" id="KW-1185">Reference proteome</keyword>
<dbReference type="GO" id="GO:0005829">
    <property type="term" value="C:cytosol"/>
    <property type="evidence" value="ECO:0007669"/>
    <property type="project" value="TreeGrafter"/>
</dbReference>
<dbReference type="SUPFAM" id="SSF53254">
    <property type="entry name" value="Phosphoglycerate mutase-like"/>
    <property type="match status" value="1"/>
</dbReference>
<proteinExistence type="predicted"/>
<gene>
    <name evidence="3" type="ORF">SAMN04487977_11328</name>
</gene>
<evidence type="ECO:0000313" key="4">
    <source>
        <dbReference type="Proteomes" id="UP000182360"/>
    </source>
</evidence>
<dbReference type="OrthoDB" id="9781415at2"/>
<feature type="active site" description="Proton donor/acceptor" evidence="1">
    <location>
        <position position="85"/>
    </location>
</feature>
<dbReference type="STRING" id="163.SAMN04487775_103137"/>
<reference evidence="3 4" key="1">
    <citation type="submission" date="2016-10" db="EMBL/GenBank/DDBJ databases">
        <authorList>
            <person name="de Groot N.N."/>
        </authorList>
    </citation>
    <scope>NUCLEOTIDE SEQUENCE [LARGE SCALE GENOMIC DNA]</scope>
    <source>
        <strain evidence="3 4">B25</strain>
    </source>
</reference>
<feature type="active site" description="Tele-phosphohistidine intermediate" evidence="1">
    <location>
        <position position="10"/>
    </location>
</feature>
<dbReference type="PANTHER" id="PTHR48100:SF44">
    <property type="entry name" value="PHOSPHATASE C1620.13-RELATED"/>
    <property type="match status" value="1"/>
</dbReference>
<dbReference type="InterPro" id="IPR050275">
    <property type="entry name" value="PGM_Phosphatase"/>
</dbReference>
<dbReference type="EMBL" id="FOFU01000013">
    <property type="protein sequence ID" value="SEQ86567.1"/>
    <property type="molecule type" value="Genomic_DNA"/>
</dbReference>
<feature type="binding site" evidence="2">
    <location>
        <begin position="9"/>
        <end position="16"/>
    </location>
    <ligand>
        <name>substrate</name>
    </ligand>
</feature>
<dbReference type="Gene3D" id="3.40.50.1240">
    <property type="entry name" value="Phosphoglycerate mutase-like"/>
    <property type="match status" value="1"/>
</dbReference>
<dbReference type="RefSeq" id="WP_074645496.1">
    <property type="nucleotide sequence ID" value="NZ_FOFU01000013.1"/>
</dbReference>
<dbReference type="GO" id="GO:0016791">
    <property type="term" value="F:phosphatase activity"/>
    <property type="evidence" value="ECO:0007669"/>
    <property type="project" value="TreeGrafter"/>
</dbReference>
<sequence>MKSYIYITRHGESVWNVEGKVQGITDTPLTEKGIAQAHELAKKIKESGIKIDEVIHSPLSRAADTAKIVAEENGLPLSVEPRLIEQNFGEYEGHEWEKHPGVFHEAKKQFACDYNGGESMLRLGQRIYNLIDELKERSEKENKTFLLVTHGGIARMFHSYFFSETNEEFSSTNIDNCEVKEYEF</sequence>